<dbReference type="Pfam" id="PF01926">
    <property type="entry name" value="MMR_HSR1"/>
    <property type="match status" value="1"/>
</dbReference>
<dbReference type="PANTHER" id="PTHR42698:SF1">
    <property type="entry name" value="GTPASE ERA, MITOCHONDRIAL"/>
    <property type="match status" value="1"/>
</dbReference>
<evidence type="ECO:0000256" key="9">
    <source>
        <dbReference type="PROSITE-ProRule" id="PRU01050"/>
    </source>
</evidence>
<sequence>MQETKNTEQPFKSGFISIIGRPNVGKSTLLNSIMGEKLVITANKPQTTRNAIRCIHTDADSQMVFIDTPGMHKPKNKLGAFMLKSAEDTISDVDVVLFLVEPEDRIGPGDQYILDKLAGSRTPVLLIINKIDTVPKEELLKTIAAYQDYTFLDSIIPVSAWNGDGVQELLAAIKKHLEPGPMYFPPDMVVDQSERFIVGELIREKVLHLLKDEVPHGVAVEVTKMKAREDKNIIDIDATIFCERKTHKGILIGKQGSMLKKIGTYARKDIEFFLKTPVNLQLWVKVRADWREKTYDLKDLGYTE</sequence>
<dbReference type="SUPFAM" id="SSF52540">
    <property type="entry name" value="P-loop containing nucleoside triphosphate hydrolases"/>
    <property type="match status" value="1"/>
</dbReference>
<dbReference type="InterPro" id="IPR006073">
    <property type="entry name" value="GTP-bd"/>
</dbReference>
<feature type="region of interest" description="G5" evidence="9">
    <location>
        <begin position="158"/>
        <end position="160"/>
    </location>
</feature>
<comment type="subunit">
    <text evidence="8">Monomer.</text>
</comment>
<evidence type="ECO:0000256" key="3">
    <source>
        <dbReference type="ARBA" id="ARBA00022517"/>
    </source>
</evidence>
<comment type="function">
    <text evidence="8">An essential GTPase that binds both GDP and GTP, with rapid nucleotide exchange. Plays a role in 16S rRNA processing and 30S ribosomal subunit biogenesis and possibly also in cell cycle regulation and energy metabolism.</text>
</comment>
<dbReference type="FunFam" id="3.40.50.300:FF:000094">
    <property type="entry name" value="GTPase Era"/>
    <property type="match status" value="1"/>
</dbReference>
<evidence type="ECO:0000256" key="8">
    <source>
        <dbReference type="HAMAP-Rule" id="MF_00367"/>
    </source>
</evidence>
<name>A0A6N3HQ63_EUBLI</name>
<dbReference type="PROSITE" id="PS50823">
    <property type="entry name" value="KH_TYPE_2"/>
    <property type="match status" value="1"/>
</dbReference>
<dbReference type="Gene3D" id="3.30.300.20">
    <property type="match status" value="1"/>
</dbReference>
<dbReference type="CDD" id="cd22534">
    <property type="entry name" value="KH-II_Era"/>
    <property type="match status" value="1"/>
</dbReference>
<dbReference type="InterPro" id="IPR027417">
    <property type="entry name" value="P-loop_NTPase"/>
</dbReference>
<dbReference type="GO" id="GO:0005829">
    <property type="term" value="C:cytosol"/>
    <property type="evidence" value="ECO:0007669"/>
    <property type="project" value="TreeGrafter"/>
</dbReference>
<feature type="domain" description="Era-type G" evidence="12">
    <location>
        <begin position="12"/>
        <end position="179"/>
    </location>
</feature>
<dbReference type="SUPFAM" id="SSF54814">
    <property type="entry name" value="Prokaryotic type KH domain (KH-domain type II)"/>
    <property type="match status" value="1"/>
</dbReference>
<evidence type="ECO:0000256" key="4">
    <source>
        <dbReference type="ARBA" id="ARBA00022741"/>
    </source>
</evidence>
<evidence type="ECO:0000259" key="12">
    <source>
        <dbReference type="PROSITE" id="PS51713"/>
    </source>
</evidence>
<feature type="binding site" evidence="8">
    <location>
        <begin position="129"/>
        <end position="132"/>
    </location>
    <ligand>
        <name>GTP</name>
        <dbReference type="ChEBI" id="CHEBI:37565"/>
    </ligand>
</feature>
<dbReference type="GO" id="GO:0005886">
    <property type="term" value="C:plasma membrane"/>
    <property type="evidence" value="ECO:0007669"/>
    <property type="project" value="UniProtKB-SubCell"/>
</dbReference>
<dbReference type="AlphaFoldDB" id="A0A6N3HQ63"/>
<dbReference type="PANTHER" id="PTHR42698">
    <property type="entry name" value="GTPASE ERA"/>
    <property type="match status" value="1"/>
</dbReference>
<keyword evidence="3 8" id="KW-0690">Ribosome biogenesis</keyword>
<evidence type="ECO:0000256" key="5">
    <source>
        <dbReference type="ARBA" id="ARBA00022884"/>
    </source>
</evidence>
<dbReference type="GO" id="GO:0000028">
    <property type="term" value="P:ribosomal small subunit assembly"/>
    <property type="evidence" value="ECO:0007669"/>
    <property type="project" value="TreeGrafter"/>
</dbReference>
<evidence type="ECO:0000256" key="1">
    <source>
        <dbReference type="ARBA" id="ARBA00007921"/>
    </source>
</evidence>
<dbReference type="Gene3D" id="3.40.50.300">
    <property type="entry name" value="P-loop containing nucleotide triphosphate hydrolases"/>
    <property type="match status" value="1"/>
</dbReference>
<dbReference type="EMBL" id="CACRTR010000023">
    <property type="protein sequence ID" value="VYU78210.1"/>
    <property type="molecule type" value="Genomic_DNA"/>
</dbReference>
<evidence type="ECO:0000313" key="13">
    <source>
        <dbReference type="EMBL" id="VYU78210.1"/>
    </source>
</evidence>
<feature type="region of interest" description="G2" evidence="9">
    <location>
        <begin position="46"/>
        <end position="50"/>
    </location>
</feature>
<feature type="binding site" evidence="8">
    <location>
        <begin position="20"/>
        <end position="27"/>
    </location>
    <ligand>
        <name>GTP</name>
        <dbReference type="ChEBI" id="CHEBI:37565"/>
    </ligand>
</feature>
<keyword evidence="8" id="KW-1003">Cell membrane</keyword>
<feature type="domain" description="KH type-2" evidence="11">
    <location>
        <begin position="210"/>
        <end position="288"/>
    </location>
</feature>
<dbReference type="GO" id="GO:0043024">
    <property type="term" value="F:ribosomal small subunit binding"/>
    <property type="evidence" value="ECO:0007669"/>
    <property type="project" value="TreeGrafter"/>
</dbReference>
<evidence type="ECO:0000256" key="7">
    <source>
        <dbReference type="ARBA" id="ARBA00023136"/>
    </source>
</evidence>
<feature type="region of interest" description="G3" evidence="9">
    <location>
        <begin position="67"/>
        <end position="70"/>
    </location>
</feature>
<feature type="region of interest" description="G1" evidence="9">
    <location>
        <begin position="20"/>
        <end position="27"/>
    </location>
</feature>
<dbReference type="GO" id="GO:0070181">
    <property type="term" value="F:small ribosomal subunit rRNA binding"/>
    <property type="evidence" value="ECO:0007669"/>
    <property type="project" value="UniProtKB-UniRule"/>
</dbReference>
<dbReference type="InterPro" id="IPR005662">
    <property type="entry name" value="GTPase_Era-like"/>
</dbReference>
<feature type="binding site" evidence="8">
    <location>
        <begin position="67"/>
        <end position="71"/>
    </location>
    <ligand>
        <name>GTP</name>
        <dbReference type="ChEBI" id="CHEBI:37565"/>
    </ligand>
</feature>
<keyword evidence="5 8" id="KW-0694">RNA-binding</keyword>
<keyword evidence="4 8" id="KW-0547">Nucleotide-binding</keyword>
<protein>
    <recommendedName>
        <fullName evidence="2 8">GTPase Era</fullName>
    </recommendedName>
</protein>
<dbReference type="GO" id="GO:0003924">
    <property type="term" value="F:GTPase activity"/>
    <property type="evidence" value="ECO:0007669"/>
    <property type="project" value="UniProtKB-UniRule"/>
</dbReference>
<dbReference type="InterPro" id="IPR005225">
    <property type="entry name" value="Small_GTP-bd"/>
</dbReference>
<evidence type="ECO:0000256" key="6">
    <source>
        <dbReference type="ARBA" id="ARBA00023134"/>
    </source>
</evidence>
<dbReference type="InterPro" id="IPR030388">
    <property type="entry name" value="G_ERA_dom"/>
</dbReference>
<keyword evidence="8" id="KW-0699">rRNA-binding</keyword>
<dbReference type="PROSITE" id="PS51713">
    <property type="entry name" value="G_ERA"/>
    <property type="match status" value="1"/>
</dbReference>
<dbReference type="InterPro" id="IPR015946">
    <property type="entry name" value="KH_dom-like_a/b"/>
</dbReference>
<dbReference type="InterPro" id="IPR009019">
    <property type="entry name" value="KH_sf_prok-type"/>
</dbReference>
<dbReference type="HAMAP" id="MF_00367">
    <property type="entry name" value="GTPase_Era"/>
    <property type="match status" value="1"/>
</dbReference>
<dbReference type="NCBIfam" id="TIGR00436">
    <property type="entry name" value="era"/>
    <property type="match status" value="1"/>
</dbReference>
<accession>A0A6N3HQ63</accession>
<comment type="similarity">
    <text evidence="1 8 9 10">Belongs to the TRAFAC class TrmE-Era-EngA-EngB-Septin-like GTPase superfamily. Era GTPase family.</text>
</comment>
<dbReference type="FunFam" id="3.30.300.20:FF:000003">
    <property type="entry name" value="GTPase Era"/>
    <property type="match status" value="1"/>
</dbReference>
<feature type="region of interest" description="G4" evidence="9">
    <location>
        <begin position="129"/>
        <end position="132"/>
    </location>
</feature>
<dbReference type="CDD" id="cd04163">
    <property type="entry name" value="Era"/>
    <property type="match status" value="1"/>
</dbReference>
<dbReference type="InterPro" id="IPR004044">
    <property type="entry name" value="KH_dom_type_2"/>
</dbReference>
<gene>
    <name evidence="13" type="primary">era_2</name>
    <name evidence="8" type="synonym">era</name>
    <name evidence="13" type="ORF">ELLFYP34_01499</name>
</gene>
<evidence type="ECO:0000256" key="10">
    <source>
        <dbReference type="RuleBase" id="RU003761"/>
    </source>
</evidence>
<organism evidence="13">
    <name type="scientific">Eubacterium limosum</name>
    <dbReference type="NCBI Taxonomy" id="1736"/>
    <lineage>
        <taxon>Bacteria</taxon>
        <taxon>Bacillati</taxon>
        <taxon>Bacillota</taxon>
        <taxon>Clostridia</taxon>
        <taxon>Eubacteriales</taxon>
        <taxon>Eubacteriaceae</taxon>
        <taxon>Eubacterium</taxon>
    </lineage>
</organism>
<dbReference type="NCBIfam" id="TIGR00231">
    <property type="entry name" value="small_GTP"/>
    <property type="match status" value="1"/>
</dbReference>
<evidence type="ECO:0000259" key="11">
    <source>
        <dbReference type="PROSITE" id="PS50823"/>
    </source>
</evidence>
<dbReference type="NCBIfam" id="NF000908">
    <property type="entry name" value="PRK00089.1"/>
    <property type="match status" value="1"/>
</dbReference>
<dbReference type="Pfam" id="PF07650">
    <property type="entry name" value="KH_2"/>
    <property type="match status" value="1"/>
</dbReference>
<keyword evidence="8" id="KW-0963">Cytoplasm</keyword>
<dbReference type="GO" id="GO:0005525">
    <property type="term" value="F:GTP binding"/>
    <property type="evidence" value="ECO:0007669"/>
    <property type="project" value="UniProtKB-UniRule"/>
</dbReference>
<comment type="subcellular location">
    <subcellularLocation>
        <location evidence="8">Cytoplasm</location>
    </subcellularLocation>
    <subcellularLocation>
        <location evidence="8">Cell membrane</location>
        <topology evidence="8">Peripheral membrane protein</topology>
    </subcellularLocation>
</comment>
<reference evidence="13" key="1">
    <citation type="submission" date="2019-11" db="EMBL/GenBank/DDBJ databases">
        <authorList>
            <person name="Feng L."/>
        </authorList>
    </citation>
    <scope>NUCLEOTIDE SEQUENCE</scope>
    <source>
        <strain evidence="13">ElimosumLFYP34</strain>
    </source>
</reference>
<keyword evidence="7 8" id="KW-0472">Membrane</keyword>
<keyword evidence="6 8" id="KW-0342">GTP-binding</keyword>
<evidence type="ECO:0000256" key="2">
    <source>
        <dbReference type="ARBA" id="ARBA00020484"/>
    </source>
</evidence>
<proteinExistence type="inferred from homology"/>